<keyword evidence="9" id="KW-1185">Reference proteome</keyword>
<evidence type="ECO:0000256" key="1">
    <source>
        <dbReference type="ARBA" id="ARBA00004173"/>
    </source>
</evidence>
<evidence type="ECO:0000256" key="2">
    <source>
        <dbReference type="ARBA" id="ARBA00005677"/>
    </source>
</evidence>
<dbReference type="InterPro" id="IPR007740">
    <property type="entry name" value="Ribosomal_mL49"/>
</dbReference>
<evidence type="ECO:0000256" key="3">
    <source>
        <dbReference type="ARBA" id="ARBA00022980"/>
    </source>
</evidence>
<dbReference type="Gene3D" id="3.30.780.10">
    <property type="entry name" value="SUI1-like domain"/>
    <property type="match status" value="1"/>
</dbReference>
<sequence>MSQNAARILSHARVVFRAGRCLSSPSLSLAARRVPVGHQYLASRASIPRYFSSPAEASSPEAAASAEEEIIPASRYITPPATKTPEEQASGPWLMRRTPSGQMPIYKQFKKGRQYRYILLKKVEGDVLKFVDDLAEGTGIPRDEMAVVPKNQFVEIKGEDDRFVQIRNWLLEQGF</sequence>
<proteinExistence type="inferred from homology"/>
<evidence type="ECO:0000256" key="7">
    <source>
        <dbReference type="SAM" id="MobiDB-lite"/>
    </source>
</evidence>
<dbReference type="GO" id="GO:0005762">
    <property type="term" value="C:mitochondrial large ribosomal subunit"/>
    <property type="evidence" value="ECO:0007669"/>
    <property type="project" value="TreeGrafter"/>
</dbReference>
<evidence type="ECO:0000256" key="4">
    <source>
        <dbReference type="ARBA" id="ARBA00023128"/>
    </source>
</evidence>
<comment type="similarity">
    <text evidence="2">Belongs to the mitochondrion-specific ribosomal protein mL49 family.</text>
</comment>
<comment type="subcellular location">
    <subcellularLocation>
        <location evidence="1">Mitochondrion</location>
    </subcellularLocation>
</comment>
<comment type="caution">
    <text evidence="8">The sequence shown here is derived from an EMBL/GenBank/DDBJ whole genome shotgun (WGS) entry which is preliminary data.</text>
</comment>
<dbReference type="Proteomes" id="UP000707071">
    <property type="component" value="Unassembled WGS sequence"/>
</dbReference>
<evidence type="ECO:0000313" key="9">
    <source>
        <dbReference type="Proteomes" id="UP000707071"/>
    </source>
</evidence>
<dbReference type="GO" id="GO:0003735">
    <property type="term" value="F:structural constituent of ribosome"/>
    <property type="evidence" value="ECO:0007669"/>
    <property type="project" value="InterPro"/>
</dbReference>
<organism evidence="8 9">
    <name type="scientific">Claviceps aff. purpurea</name>
    <dbReference type="NCBI Taxonomy" id="1967640"/>
    <lineage>
        <taxon>Eukaryota</taxon>
        <taxon>Fungi</taxon>
        <taxon>Dikarya</taxon>
        <taxon>Ascomycota</taxon>
        <taxon>Pezizomycotina</taxon>
        <taxon>Sordariomycetes</taxon>
        <taxon>Hypocreomycetidae</taxon>
        <taxon>Hypocreales</taxon>
        <taxon>Clavicipitaceae</taxon>
        <taxon>Claviceps</taxon>
    </lineage>
</organism>
<evidence type="ECO:0000256" key="5">
    <source>
        <dbReference type="ARBA" id="ARBA00023274"/>
    </source>
</evidence>
<evidence type="ECO:0000313" key="8">
    <source>
        <dbReference type="EMBL" id="KAG6292864.1"/>
    </source>
</evidence>
<dbReference type="PANTHER" id="PTHR13477">
    <property type="entry name" value="MITOCHONDRIAL 39S RIBOSOMAL PROTEIN L49"/>
    <property type="match status" value="1"/>
</dbReference>
<name>A0A9P7QGP8_9HYPO</name>
<accession>A0A9P7QGP8</accession>
<feature type="region of interest" description="Disordered" evidence="7">
    <location>
        <begin position="74"/>
        <end position="96"/>
    </location>
</feature>
<keyword evidence="3" id="KW-0689">Ribosomal protein</keyword>
<dbReference type="EMBL" id="SRRH01000262">
    <property type="protein sequence ID" value="KAG6292864.1"/>
    <property type="molecule type" value="Genomic_DNA"/>
</dbReference>
<reference evidence="8 9" key="1">
    <citation type="journal article" date="2020" name="bioRxiv">
        <title>Whole genome comparisons of ergot fungi reveals the divergence and evolution of species within the genus Claviceps are the result of varying mechanisms driving genome evolution and host range expansion.</title>
        <authorList>
            <person name="Wyka S.A."/>
            <person name="Mondo S.J."/>
            <person name="Liu M."/>
            <person name="Dettman J."/>
            <person name="Nalam V."/>
            <person name="Broders K.D."/>
        </authorList>
    </citation>
    <scope>NUCLEOTIDE SEQUENCE [LARGE SCALE GENOMIC DNA]</scope>
    <source>
        <strain evidence="8 9">Clav52</strain>
    </source>
</reference>
<gene>
    <name evidence="8" type="ORF">E4U09_003253</name>
</gene>
<protein>
    <recommendedName>
        <fullName evidence="6">Large ribosomal subunit protein mL49</fullName>
    </recommendedName>
</protein>
<keyword evidence="4" id="KW-0496">Mitochondrion</keyword>
<dbReference type="Pfam" id="PF05046">
    <property type="entry name" value="Img2"/>
    <property type="match status" value="1"/>
</dbReference>
<dbReference type="PANTHER" id="PTHR13477:SF0">
    <property type="entry name" value="LARGE RIBOSOMAL SUBUNIT PROTEIN ML49"/>
    <property type="match status" value="1"/>
</dbReference>
<evidence type="ECO:0000256" key="6">
    <source>
        <dbReference type="ARBA" id="ARBA00035191"/>
    </source>
</evidence>
<keyword evidence="5" id="KW-0687">Ribonucleoprotein</keyword>
<dbReference type="GO" id="GO:0006412">
    <property type="term" value="P:translation"/>
    <property type="evidence" value="ECO:0007669"/>
    <property type="project" value="InterPro"/>
</dbReference>
<dbReference type="AlphaFoldDB" id="A0A9P7QGP8"/>